<sequence>MTAPRTAVDYDVLIAGAGAVGASLACALAGSAQRVAVIEASPPPADDRADGRGLALSLASQQVLERIGVWPALAVHSNPIRHIHVSHRGHFGSVRLDADLLNTDALGQVVPAARLGRALLDRLQSAANIDFLCPARLTALEQDAAGVSVRIDAGDTGERQLRAHLLVGADGSQSRVRELCGIGTRTKDYGQTAIVSSVRGEQPHADTAWERFTDSGPCALLPLADGRLVSVCCVASADADRVQALADSDYIEFLTDRCGRRLGRFTEAGPRQAYPLRLIESERQRDGRVLLLGNSVHTVHPNAAQGFNLGLHDAAALAARLQDDSGDPGAAERLTNYLRERRPIQKRVVRLTDSLAWLFYRPHPVIGPARSLAMLALDLSPAAKRFFARRTAGINQRFGS</sequence>
<organism evidence="9 10">
    <name type="scientific">Methylohalomonas lacus</name>
    <dbReference type="NCBI Taxonomy" id="398773"/>
    <lineage>
        <taxon>Bacteria</taxon>
        <taxon>Pseudomonadati</taxon>
        <taxon>Pseudomonadota</taxon>
        <taxon>Gammaproteobacteria</taxon>
        <taxon>Methylohalomonadales</taxon>
        <taxon>Methylohalomonadaceae</taxon>
        <taxon>Methylohalomonas</taxon>
    </lineage>
</organism>
<protein>
    <submittedName>
        <fullName evidence="9">2-octaprenyl-6-methoxyphenol hydroxylase</fullName>
        <ecNumber evidence="9">1.14.13.-</ecNumber>
    </submittedName>
</protein>
<dbReference type="Proteomes" id="UP001204445">
    <property type="component" value="Unassembled WGS sequence"/>
</dbReference>
<evidence type="ECO:0000256" key="3">
    <source>
        <dbReference type="ARBA" id="ARBA00005349"/>
    </source>
</evidence>
<evidence type="ECO:0000256" key="4">
    <source>
        <dbReference type="ARBA" id="ARBA00022630"/>
    </source>
</evidence>
<evidence type="ECO:0000313" key="10">
    <source>
        <dbReference type="Proteomes" id="UP001204445"/>
    </source>
</evidence>
<comment type="pathway">
    <text evidence="2">Cofactor biosynthesis; ubiquinone biosynthesis.</text>
</comment>
<dbReference type="NCBIfam" id="NF004356">
    <property type="entry name" value="PRK05732.1"/>
    <property type="match status" value="1"/>
</dbReference>
<proteinExistence type="inferred from homology"/>
<comment type="similarity">
    <text evidence="3">Belongs to the UbiH/COQ6 family.</text>
</comment>
<dbReference type="RefSeq" id="WP_259056027.1">
    <property type="nucleotide sequence ID" value="NZ_JANUCT010000014.1"/>
</dbReference>
<keyword evidence="4" id="KW-0285">Flavoprotein</keyword>
<dbReference type="GO" id="GO:0006744">
    <property type="term" value="P:ubiquinone biosynthetic process"/>
    <property type="evidence" value="ECO:0007669"/>
    <property type="project" value="InterPro"/>
</dbReference>
<keyword evidence="7" id="KW-0503">Monooxygenase</keyword>
<comment type="cofactor">
    <cofactor evidence="1">
        <name>FAD</name>
        <dbReference type="ChEBI" id="CHEBI:57692"/>
    </cofactor>
</comment>
<dbReference type="InterPro" id="IPR010971">
    <property type="entry name" value="UbiH/COQ6"/>
</dbReference>
<dbReference type="Gene3D" id="3.50.50.60">
    <property type="entry name" value="FAD/NAD(P)-binding domain"/>
    <property type="match status" value="2"/>
</dbReference>
<dbReference type="PRINTS" id="PR00420">
    <property type="entry name" value="RNGMNOXGNASE"/>
</dbReference>
<dbReference type="NCBIfam" id="TIGR01988">
    <property type="entry name" value="Ubi-OHases"/>
    <property type="match status" value="1"/>
</dbReference>
<dbReference type="InterPro" id="IPR051205">
    <property type="entry name" value="UbiH/COQ6_monooxygenase"/>
</dbReference>
<evidence type="ECO:0000256" key="1">
    <source>
        <dbReference type="ARBA" id="ARBA00001974"/>
    </source>
</evidence>
<dbReference type="AlphaFoldDB" id="A0AAE3L1S3"/>
<gene>
    <name evidence="9" type="ORF">J2T55_002047</name>
</gene>
<dbReference type="InterPro" id="IPR036188">
    <property type="entry name" value="FAD/NAD-bd_sf"/>
</dbReference>
<dbReference type="Pfam" id="PF01494">
    <property type="entry name" value="FAD_binding_3"/>
    <property type="match status" value="1"/>
</dbReference>
<evidence type="ECO:0000313" key="9">
    <source>
        <dbReference type="EMBL" id="MCS3904015.1"/>
    </source>
</evidence>
<comment type="caution">
    <text evidence="9">The sequence shown here is derived from an EMBL/GenBank/DDBJ whole genome shotgun (WGS) entry which is preliminary data.</text>
</comment>
<dbReference type="GO" id="GO:0071949">
    <property type="term" value="F:FAD binding"/>
    <property type="evidence" value="ECO:0007669"/>
    <property type="project" value="InterPro"/>
</dbReference>
<keyword evidence="6 9" id="KW-0560">Oxidoreductase</keyword>
<dbReference type="EC" id="1.14.13.-" evidence="9"/>
<keyword evidence="10" id="KW-1185">Reference proteome</keyword>
<name>A0AAE3L1S3_9GAMM</name>
<evidence type="ECO:0000256" key="5">
    <source>
        <dbReference type="ARBA" id="ARBA00022827"/>
    </source>
</evidence>
<keyword evidence="5" id="KW-0274">FAD</keyword>
<feature type="domain" description="FAD-binding" evidence="8">
    <location>
        <begin position="9"/>
        <end position="351"/>
    </location>
</feature>
<dbReference type="PANTHER" id="PTHR43876:SF8">
    <property type="entry name" value="2-OCTAPRENYL-6-METHOXYPHENOL HYDROXYLASE"/>
    <property type="match status" value="1"/>
</dbReference>
<evidence type="ECO:0000256" key="6">
    <source>
        <dbReference type="ARBA" id="ARBA00023002"/>
    </source>
</evidence>
<evidence type="ECO:0000256" key="2">
    <source>
        <dbReference type="ARBA" id="ARBA00004749"/>
    </source>
</evidence>
<dbReference type="SUPFAM" id="SSF51905">
    <property type="entry name" value="FAD/NAD(P)-binding domain"/>
    <property type="match status" value="1"/>
</dbReference>
<dbReference type="GO" id="GO:0008681">
    <property type="term" value="F:2-octaprenyl-6-methoxyphenol hydroxylase activity"/>
    <property type="evidence" value="ECO:0007669"/>
    <property type="project" value="TreeGrafter"/>
</dbReference>
<dbReference type="PROSITE" id="PS51257">
    <property type="entry name" value="PROKAR_LIPOPROTEIN"/>
    <property type="match status" value="1"/>
</dbReference>
<evidence type="ECO:0000256" key="7">
    <source>
        <dbReference type="ARBA" id="ARBA00023033"/>
    </source>
</evidence>
<dbReference type="PANTHER" id="PTHR43876">
    <property type="entry name" value="UBIQUINONE BIOSYNTHESIS MONOOXYGENASE COQ6, MITOCHONDRIAL"/>
    <property type="match status" value="1"/>
</dbReference>
<evidence type="ECO:0000259" key="8">
    <source>
        <dbReference type="Pfam" id="PF01494"/>
    </source>
</evidence>
<dbReference type="EMBL" id="JANUCT010000014">
    <property type="protein sequence ID" value="MCS3904015.1"/>
    <property type="molecule type" value="Genomic_DNA"/>
</dbReference>
<accession>A0AAE3L1S3</accession>
<dbReference type="InterPro" id="IPR002938">
    <property type="entry name" value="FAD-bd"/>
</dbReference>
<reference evidence="9" key="1">
    <citation type="submission" date="2022-08" db="EMBL/GenBank/DDBJ databases">
        <title>Genomic Encyclopedia of Type Strains, Phase III (KMG-III): the genomes of soil and plant-associated and newly described type strains.</title>
        <authorList>
            <person name="Whitman W."/>
        </authorList>
    </citation>
    <scope>NUCLEOTIDE SEQUENCE</scope>
    <source>
        <strain evidence="9">HMT 1</strain>
    </source>
</reference>